<gene>
    <name evidence="2" type="ORF">O4H32_13865</name>
</gene>
<reference evidence="2" key="1">
    <citation type="submission" date="2022-12" db="EMBL/GenBank/DDBJ databases">
        <title>Bacterial isolates from different developmental stages of Nematostella vectensis.</title>
        <authorList>
            <person name="Fraune S."/>
        </authorList>
    </citation>
    <scope>NUCLEOTIDE SEQUENCE</scope>
    <source>
        <strain evidence="2">G21619-S1</strain>
    </source>
</reference>
<dbReference type="Gene3D" id="1.10.287.1490">
    <property type="match status" value="1"/>
</dbReference>
<organism evidence="2 3">
    <name type="scientific">Castellaniella denitrificans</name>
    <dbReference type="NCBI Taxonomy" id="56119"/>
    <lineage>
        <taxon>Bacteria</taxon>
        <taxon>Pseudomonadati</taxon>
        <taxon>Pseudomonadota</taxon>
        <taxon>Betaproteobacteria</taxon>
        <taxon>Burkholderiales</taxon>
        <taxon>Alcaligenaceae</taxon>
        <taxon>Castellaniella</taxon>
    </lineage>
</organism>
<proteinExistence type="predicted"/>
<dbReference type="Proteomes" id="UP001068379">
    <property type="component" value="Unassembled WGS sequence"/>
</dbReference>
<evidence type="ECO:0000256" key="1">
    <source>
        <dbReference type="SAM" id="MobiDB-lite"/>
    </source>
</evidence>
<sequence>MLQDLDALSQRIRQVAQLARDLQSERAALHAKVRQLEQECQSLKDQQLREGQEFARMSERLARHDQELQAAREESGQHRAALESEVRDHQIRSDSLQRRLIQVESERDRLRDAASGAQQQIELILERLPGAQA</sequence>
<evidence type="ECO:0000313" key="2">
    <source>
        <dbReference type="EMBL" id="MCZ4331032.1"/>
    </source>
</evidence>
<protein>
    <submittedName>
        <fullName evidence="2">Uncharacterized protein</fullName>
    </submittedName>
</protein>
<comment type="caution">
    <text evidence="2">The sequence shown here is derived from an EMBL/GenBank/DDBJ whole genome shotgun (WGS) entry which is preliminary data.</text>
</comment>
<dbReference type="RefSeq" id="WP_269360120.1">
    <property type="nucleotide sequence ID" value="NZ_JAPWHE010000013.1"/>
</dbReference>
<name>A0ABT4M6T3_9BURK</name>
<accession>A0ABT4M6T3</accession>
<evidence type="ECO:0000313" key="3">
    <source>
        <dbReference type="Proteomes" id="UP001068379"/>
    </source>
</evidence>
<dbReference type="EMBL" id="JAPWHE010000013">
    <property type="protein sequence ID" value="MCZ4331032.1"/>
    <property type="molecule type" value="Genomic_DNA"/>
</dbReference>
<feature type="region of interest" description="Disordered" evidence="1">
    <location>
        <begin position="70"/>
        <end position="90"/>
    </location>
</feature>
<keyword evidence="3" id="KW-1185">Reference proteome</keyword>